<dbReference type="AlphaFoldDB" id="A0A7K3WEE1"/>
<dbReference type="SFLD" id="SFLDG01129">
    <property type="entry name" value="C1.5:_HAD__Beta-PGM__Phosphata"/>
    <property type="match status" value="1"/>
</dbReference>
<dbReference type="InterPro" id="IPR006439">
    <property type="entry name" value="HAD-SF_hydro_IA"/>
</dbReference>
<evidence type="ECO:0000313" key="2">
    <source>
        <dbReference type="Proteomes" id="UP000470470"/>
    </source>
</evidence>
<gene>
    <name evidence="1" type="ORF">G1H19_07760</name>
</gene>
<dbReference type="Pfam" id="PF00702">
    <property type="entry name" value="Hydrolase"/>
    <property type="match status" value="1"/>
</dbReference>
<dbReference type="RefSeq" id="WP_152729811.1">
    <property type="nucleotide sequence ID" value="NZ_JAABOZ010000002.1"/>
</dbReference>
<sequence>MKDHPAPHHSQARGGPLQDGLHLAAGGVLFDNDGVLVDSDAAVAVSWARWAHEHDLDPGRVIATVHGRRSADTVATLVPRARQAEATRLIDAYELEDSAVVTALPGAAELLPTLPAERWAVVTSGSLALASARLRAAGLPLPAVLVTAEDVERGKPDPQGYQLGARRLGLPVEQCLVVEDSAAGVAAGLASGAAVLGVSERALGTAAPVVVRDLGGARWVDGGLLLPSDAVLRAP</sequence>
<dbReference type="GO" id="GO:0050308">
    <property type="term" value="F:sugar-phosphatase activity"/>
    <property type="evidence" value="ECO:0007669"/>
    <property type="project" value="TreeGrafter"/>
</dbReference>
<reference evidence="1 2" key="1">
    <citation type="submission" date="2020-02" db="EMBL/GenBank/DDBJ databases">
        <title>The whole genome sequence of CPCC 205119.</title>
        <authorList>
            <person name="Jiang Z."/>
        </authorList>
    </citation>
    <scope>NUCLEOTIDE SEQUENCE [LARGE SCALE GENOMIC DNA]</scope>
    <source>
        <strain evidence="1 2">CPCC 205119</strain>
    </source>
</reference>
<keyword evidence="2" id="KW-1185">Reference proteome</keyword>
<dbReference type="PANTHER" id="PTHR43481">
    <property type="entry name" value="FRUCTOSE-1-PHOSPHATE PHOSPHATASE"/>
    <property type="match status" value="1"/>
</dbReference>
<dbReference type="Gene3D" id="3.40.50.1000">
    <property type="entry name" value="HAD superfamily/HAD-like"/>
    <property type="match status" value="1"/>
</dbReference>
<protein>
    <submittedName>
        <fullName evidence="1">HAD-IA family hydrolase</fullName>
    </submittedName>
</protein>
<keyword evidence="1" id="KW-0378">Hydrolase</keyword>
<accession>A0A7K3WEE1</accession>
<dbReference type="InterPro" id="IPR023198">
    <property type="entry name" value="PGP-like_dom2"/>
</dbReference>
<dbReference type="NCBIfam" id="TIGR01549">
    <property type="entry name" value="HAD-SF-IA-v1"/>
    <property type="match status" value="1"/>
</dbReference>
<organism evidence="1 2">
    <name type="scientific">Goekera deserti</name>
    <dbReference type="NCBI Taxonomy" id="2497753"/>
    <lineage>
        <taxon>Bacteria</taxon>
        <taxon>Bacillati</taxon>
        <taxon>Actinomycetota</taxon>
        <taxon>Actinomycetes</taxon>
        <taxon>Geodermatophilales</taxon>
        <taxon>Geodermatophilaceae</taxon>
        <taxon>Goekera</taxon>
    </lineage>
</organism>
<dbReference type="InterPro" id="IPR023214">
    <property type="entry name" value="HAD_sf"/>
</dbReference>
<dbReference type="Gene3D" id="1.10.150.240">
    <property type="entry name" value="Putative phosphatase, domain 2"/>
    <property type="match status" value="1"/>
</dbReference>
<evidence type="ECO:0000313" key="1">
    <source>
        <dbReference type="EMBL" id="NEL53893.1"/>
    </source>
</evidence>
<dbReference type="SFLD" id="SFLDS00003">
    <property type="entry name" value="Haloacid_Dehalogenase"/>
    <property type="match status" value="1"/>
</dbReference>
<comment type="caution">
    <text evidence="1">The sequence shown here is derived from an EMBL/GenBank/DDBJ whole genome shotgun (WGS) entry which is preliminary data.</text>
</comment>
<dbReference type="PANTHER" id="PTHR43481:SF4">
    <property type="entry name" value="GLYCEROL-1-PHOSPHATE PHOSPHOHYDROLASE 1-RELATED"/>
    <property type="match status" value="1"/>
</dbReference>
<name>A0A7K3WEE1_9ACTN</name>
<dbReference type="NCBIfam" id="TIGR01509">
    <property type="entry name" value="HAD-SF-IA-v3"/>
    <property type="match status" value="1"/>
</dbReference>
<dbReference type="Proteomes" id="UP000470470">
    <property type="component" value="Unassembled WGS sequence"/>
</dbReference>
<proteinExistence type="predicted"/>
<dbReference type="SUPFAM" id="SSF56784">
    <property type="entry name" value="HAD-like"/>
    <property type="match status" value="1"/>
</dbReference>
<dbReference type="InterPro" id="IPR051806">
    <property type="entry name" value="HAD-like_SPP"/>
</dbReference>
<dbReference type="InterPro" id="IPR036412">
    <property type="entry name" value="HAD-like_sf"/>
</dbReference>
<dbReference type="EMBL" id="JAAGWK010000010">
    <property type="protein sequence ID" value="NEL53893.1"/>
    <property type="molecule type" value="Genomic_DNA"/>
</dbReference>